<feature type="compositionally biased region" description="Basic residues" evidence="1">
    <location>
        <begin position="15"/>
        <end position="26"/>
    </location>
</feature>
<gene>
    <name evidence="2" type="ORF">CTOB1V02_LOCUS16764</name>
</gene>
<name>A0A7R8X101_9CRUS</name>
<feature type="non-terminal residue" evidence="2">
    <location>
        <position position="1"/>
    </location>
</feature>
<feature type="compositionally biased region" description="Low complexity" evidence="1">
    <location>
        <begin position="41"/>
        <end position="50"/>
    </location>
</feature>
<organism evidence="2">
    <name type="scientific">Cyprideis torosa</name>
    <dbReference type="NCBI Taxonomy" id="163714"/>
    <lineage>
        <taxon>Eukaryota</taxon>
        <taxon>Metazoa</taxon>
        <taxon>Ecdysozoa</taxon>
        <taxon>Arthropoda</taxon>
        <taxon>Crustacea</taxon>
        <taxon>Oligostraca</taxon>
        <taxon>Ostracoda</taxon>
        <taxon>Podocopa</taxon>
        <taxon>Podocopida</taxon>
        <taxon>Cytherocopina</taxon>
        <taxon>Cytheroidea</taxon>
        <taxon>Cytherideidae</taxon>
        <taxon>Cyprideis</taxon>
    </lineage>
</organism>
<protein>
    <submittedName>
        <fullName evidence="2">Uncharacterized protein</fullName>
    </submittedName>
</protein>
<accession>A0A7R8X101</accession>
<reference evidence="2" key="1">
    <citation type="submission" date="2020-11" db="EMBL/GenBank/DDBJ databases">
        <authorList>
            <person name="Tran Van P."/>
        </authorList>
    </citation>
    <scope>NUCLEOTIDE SEQUENCE</scope>
</reference>
<feature type="non-terminal residue" evidence="2">
    <location>
        <position position="99"/>
    </location>
</feature>
<evidence type="ECO:0000313" key="2">
    <source>
        <dbReference type="EMBL" id="CAD7238949.1"/>
    </source>
</evidence>
<sequence length="99" mass="10482">QSEAVNREASGGTVKPRRSGRSKRSRTIVSPIDEETVLGLSSSSDEYVPSSDEDSEPPSPSATDHIMDGEDSGCALACDLCRKDCRDYVVSSVSATKTA</sequence>
<evidence type="ECO:0000256" key="1">
    <source>
        <dbReference type="SAM" id="MobiDB-lite"/>
    </source>
</evidence>
<proteinExistence type="predicted"/>
<dbReference type="EMBL" id="OB712254">
    <property type="protein sequence ID" value="CAD7238949.1"/>
    <property type="molecule type" value="Genomic_DNA"/>
</dbReference>
<feature type="region of interest" description="Disordered" evidence="1">
    <location>
        <begin position="1"/>
        <end position="69"/>
    </location>
</feature>
<dbReference type="AlphaFoldDB" id="A0A7R8X101"/>